<dbReference type="Gene3D" id="1.10.357.10">
    <property type="entry name" value="Tetracycline Repressor, domain 2"/>
    <property type="match status" value="1"/>
</dbReference>
<dbReference type="Proteomes" id="UP000449906">
    <property type="component" value="Unassembled WGS sequence"/>
</dbReference>
<dbReference type="InterPro" id="IPR050109">
    <property type="entry name" value="HTH-type_TetR-like_transc_reg"/>
</dbReference>
<evidence type="ECO:0000313" key="4">
    <source>
        <dbReference type="EMBL" id="KAB2811384.1"/>
    </source>
</evidence>
<dbReference type="InterPro" id="IPR001647">
    <property type="entry name" value="HTH_TetR"/>
</dbReference>
<organism evidence="4 5">
    <name type="scientific">Nocardioides simplex</name>
    <name type="common">Arthrobacter simplex</name>
    <dbReference type="NCBI Taxonomy" id="2045"/>
    <lineage>
        <taxon>Bacteria</taxon>
        <taxon>Bacillati</taxon>
        <taxon>Actinomycetota</taxon>
        <taxon>Actinomycetes</taxon>
        <taxon>Propionibacteriales</taxon>
        <taxon>Nocardioidaceae</taxon>
        <taxon>Pimelobacter</taxon>
    </lineage>
</organism>
<dbReference type="PANTHER" id="PTHR30055">
    <property type="entry name" value="HTH-TYPE TRANSCRIPTIONAL REGULATOR RUTR"/>
    <property type="match status" value="1"/>
</dbReference>
<dbReference type="GO" id="GO:0000976">
    <property type="term" value="F:transcription cis-regulatory region binding"/>
    <property type="evidence" value="ECO:0007669"/>
    <property type="project" value="TreeGrafter"/>
</dbReference>
<dbReference type="PROSITE" id="PS50977">
    <property type="entry name" value="HTH_TETR_2"/>
    <property type="match status" value="1"/>
</dbReference>
<gene>
    <name evidence="4" type="ORF">F9L07_05655</name>
</gene>
<dbReference type="SUPFAM" id="SSF46689">
    <property type="entry name" value="Homeodomain-like"/>
    <property type="match status" value="1"/>
</dbReference>
<sequence length="207" mass="22137">MRSRADTQQRLVAAAREVFAEDGIRGASVSAICTRAGFTRGAFYSNHASKEELFLELYRDETEAQIGRLRAAVTDVLGSAEPAADPVALTRRLGLAVAATFRRDPVWFRLAAEFEVHGLDQPHVREATARIDGEVRRAVEEVVAGVLTAAGITASLPAPEIADAMIGIYNDAVRRALLTGDTDGTVRHAVETVIPHVVAALVAPAAR</sequence>
<protein>
    <submittedName>
        <fullName evidence="4">TetR/AcrR family transcriptional regulator</fullName>
    </submittedName>
</protein>
<evidence type="ECO:0000313" key="5">
    <source>
        <dbReference type="Proteomes" id="UP000449906"/>
    </source>
</evidence>
<dbReference type="EMBL" id="WBVM01000001">
    <property type="protein sequence ID" value="KAB2811384.1"/>
    <property type="molecule type" value="Genomic_DNA"/>
</dbReference>
<evidence type="ECO:0000256" key="2">
    <source>
        <dbReference type="PROSITE-ProRule" id="PRU00335"/>
    </source>
</evidence>
<dbReference type="RefSeq" id="WP_151578874.1">
    <property type="nucleotide sequence ID" value="NZ_CP182503.1"/>
</dbReference>
<dbReference type="GO" id="GO:0003700">
    <property type="term" value="F:DNA-binding transcription factor activity"/>
    <property type="evidence" value="ECO:0007669"/>
    <property type="project" value="TreeGrafter"/>
</dbReference>
<feature type="DNA-binding region" description="H-T-H motif" evidence="2">
    <location>
        <begin position="28"/>
        <end position="47"/>
    </location>
</feature>
<name>A0A7J5E0E6_NOCSI</name>
<dbReference type="InterPro" id="IPR009057">
    <property type="entry name" value="Homeodomain-like_sf"/>
</dbReference>
<dbReference type="SUPFAM" id="SSF48498">
    <property type="entry name" value="Tetracyclin repressor-like, C-terminal domain"/>
    <property type="match status" value="1"/>
</dbReference>
<evidence type="ECO:0000259" key="3">
    <source>
        <dbReference type="PROSITE" id="PS50977"/>
    </source>
</evidence>
<comment type="caution">
    <text evidence="4">The sequence shown here is derived from an EMBL/GenBank/DDBJ whole genome shotgun (WGS) entry which is preliminary data.</text>
</comment>
<dbReference type="AlphaFoldDB" id="A0A7J5E0E6"/>
<keyword evidence="1 2" id="KW-0238">DNA-binding</keyword>
<dbReference type="Pfam" id="PF00440">
    <property type="entry name" value="TetR_N"/>
    <property type="match status" value="1"/>
</dbReference>
<reference evidence="4 5" key="1">
    <citation type="submission" date="2019-09" db="EMBL/GenBank/DDBJ databases">
        <title>Pimelobacter sp. isolated from Paulinella.</title>
        <authorList>
            <person name="Jeong S.E."/>
        </authorList>
    </citation>
    <scope>NUCLEOTIDE SEQUENCE [LARGE SCALE GENOMIC DNA]</scope>
    <source>
        <strain evidence="4 5">Pch-N</strain>
    </source>
</reference>
<dbReference type="PRINTS" id="PR00455">
    <property type="entry name" value="HTHTETR"/>
</dbReference>
<dbReference type="PANTHER" id="PTHR30055:SF241">
    <property type="entry name" value="TRANSCRIPTIONAL REGULATORY PROTEIN"/>
    <property type="match status" value="1"/>
</dbReference>
<feature type="domain" description="HTH tetR-type" evidence="3">
    <location>
        <begin position="5"/>
        <end position="65"/>
    </location>
</feature>
<accession>A0A7J5E0E6</accession>
<dbReference type="InterPro" id="IPR036271">
    <property type="entry name" value="Tet_transcr_reg_TetR-rel_C_sf"/>
</dbReference>
<evidence type="ECO:0000256" key="1">
    <source>
        <dbReference type="ARBA" id="ARBA00023125"/>
    </source>
</evidence>
<proteinExistence type="predicted"/>